<dbReference type="Gene3D" id="3.40.80.10">
    <property type="entry name" value="Peptidoglycan recognition protein-like"/>
    <property type="match status" value="1"/>
</dbReference>
<comment type="caution">
    <text evidence="3">The sequence shown here is derived from an EMBL/GenBank/DDBJ whole genome shotgun (WGS) entry which is preliminary data.</text>
</comment>
<dbReference type="EMBL" id="JAODUP010000576">
    <property type="protein sequence ID" value="KAK2146968.1"/>
    <property type="molecule type" value="Genomic_DNA"/>
</dbReference>
<name>A0AAD9J6F3_9ANNE</name>
<dbReference type="PANTHER" id="PTHR11022">
    <property type="entry name" value="PEPTIDOGLYCAN RECOGNITION PROTEIN"/>
    <property type="match status" value="1"/>
</dbReference>
<feature type="domain" description="Peptidoglycan recognition protein family" evidence="2">
    <location>
        <begin position="52"/>
        <end position="207"/>
    </location>
</feature>
<protein>
    <recommendedName>
        <fullName evidence="2">Peptidoglycan recognition protein family domain-containing protein</fullName>
    </recommendedName>
</protein>
<sequence>MNIDTRLKTDSGTDWRTSGLQNIFLISPEQQKQERGQEILFYLEFLMAGVEKAMIKREDWQALEPRQILRVNGMADNIIIWQTGPDTCKNVGLFGYNCQRCIQDEGCMKELLAAFQTGDLDEGKDDIRYNFLIGQDGVIYEGRGWGVVGQHTKGKHFMSVGIGMLGDFTKSEPSQEAQNALKNLISCAQEAKALSREAEFITSPQMTGKAFCEMIERCDGLCTDQK</sequence>
<accession>A0AAD9J6F3</accession>
<dbReference type="InterPro" id="IPR002502">
    <property type="entry name" value="Amidase_domain"/>
</dbReference>
<dbReference type="InterPro" id="IPR036505">
    <property type="entry name" value="Amidase/PGRP_sf"/>
</dbReference>
<evidence type="ECO:0000313" key="3">
    <source>
        <dbReference type="EMBL" id="KAK2146968.1"/>
    </source>
</evidence>
<dbReference type="GO" id="GO:0008270">
    <property type="term" value="F:zinc ion binding"/>
    <property type="evidence" value="ECO:0007669"/>
    <property type="project" value="InterPro"/>
</dbReference>
<dbReference type="SUPFAM" id="SSF55846">
    <property type="entry name" value="N-acetylmuramoyl-L-alanine amidase-like"/>
    <property type="match status" value="1"/>
</dbReference>
<gene>
    <name evidence="3" type="ORF">LSH36_576g02011</name>
</gene>
<organism evidence="3 4">
    <name type="scientific">Paralvinella palmiformis</name>
    <dbReference type="NCBI Taxonomy" id="53620"/>
    <lineage>
        <taxon>Eukaryota</taxon>
        <taxon>Metazoa</taxon>
        <taxon>Spiralia</taxon>
        <taxon>Lophotrochozoa</taxon>
        <taxon>Annelida</taxon>
        <taxon>Polychaeta</taxon>
        <taxon>Sedentaria</taxon>
        <taxon>Canalipalpata</taxon>
        <taxon>Terebellida</taxon>
        <taxon>Terebelliformia</taxon>
        <taxon>Alvinellidae</taxon>
        <taxon>Paralvinella</taxon>
    </lineage>
</organism>
<evidence type="ECO:0000256" key="1">
    <source>
        <dbReference type="ARBA" id="ARBA00007553"/>
    </source>
</evidence>
<dbReference type="InterPro" id="IPR015510">
    <property type="entry name" value="PGRP"/>
</dbReference>
<dbReference type="SMART" id="SM00701">
    <property type="entry name" value="PGRP"/>
    <property type="match status" value="1"/>
</dbReference>
<dbReference type="GO" id="GO:0009253">
    <property type="term" value="P:peptidoglycan catabolic process"/>
    <property type="evidence" value="ECO:0007669"/>
    <property type="project" value="InterPro"/>
</dbReference>
<proteinExistence type="inferred from homology"/>
<keyword evidence="4" id="KW-1185">Reference proteome</keyword>
<evidence type="ECO:0000313" key="4">
    <source>
        <dbReference type="Proteomes" id="UP001208570"/>
    </source>
</evidence>
<dbReference type="InterPro" id="IPR006619">
    <property type="entry name" value="PGRP_domain_met/bac"/>
</dbReference>
<dbReference type="Proteomes" id="UP001208570">
    <property type="component" value="Unassembled WGS sequence"/>
</dbReference>
<dbReference type="PANTHER" id="PTHR11022:SF41">
    <property type="entry name" value="PEPTIDOGLYCAN-RECOGNITION PROTEIN LC-RELATED"/>
    <property type="match status" value="1"/>
</dbReference>
<dbReference type="CDD" id="cd06583">
    <property type="entry name" value="PGRP"/>
    <property type="match status" value="1"/>
</dbReference>
<dbReference type="Pfam" id="PF01510">
    <property type="entry name" value="Amidase_2"/>
    <property type="match status" value="1"/>
</dbReference>
<reference evidence="3" key="1">
    <citation type="journal article" date="2023" name="Mol. Biol. Evol.">
        <title>Third-Generation Sequencing Reveals the Adaptive Role of the Epigenome in Three Deep-Sea Polychaetes.</title>
        <authorList>
            <person name="Perez M."/>
            <person name="Aroh O."/>
            <person name="Sun Y."/>
            <person name="Lan Y."/>
            <person name="Juniper S.K."/>
            <person name="Young C.R."/>
            <person name="Angers B."/>
            <person name="Qian P.Y."/>
        </authorList>
    </citation>
    <scope>NUCLEOTIDE SEQUENCE</scope>
    <source>
        <strain evidence="3">P08H-3</strain>
    </source>
</reference>
<comment type="similarity">
    <text evidence="1">Belongs to the N-acetylmuramoyl-L-alanine amidase 2 family.</text>
</comment>
<evidence type="ECO:0000259" key="2">
    <source>
        <dbReference type="SMART" id="SM00701"/>
    </source>
</evidence>
<dbReference type="GO" id="GO:0008745">
    <property type="term" value="F:N-acetylmuramoyl-L-alanine amidase activity"/>
    <property type="evidence" value="ECO:0007669"/>
    <property type="project" value="InterPro"/>
</dbReference>
<dbReference type="AlphaFoldDB" id="A0AAD9J6F3"/>